<dbReference type="NCBIfam" id="TIGR00924">
    <property type="entry name" value="yjdL_sub1_fam"/>
    <property type="match status" value="1"/>
</dbReference>
<feature type="transmembrane region" description="Helical" evidence="8">
    <location>
        <begin position="236"/>
        <end position="256"/>
    </location>
</feature>
<dbReference type="AlphaFoldDB" id="A0A918UVR7"/>
<keyword evidence="5 8" id="KW-1133">Transmembrane helix</keyword>
<evidence type="ECO:0000256" key="2">
    <source>
        <dbReference type="ARBA" id="ARBA00005982"/>
    </source>
</evidence>
<dbReference type="RefSeq" id="WP_229807720.1">
    <property type="nucleotide sequence ID" value="NZ_BMZB01000003.1"/>
</dbReference>
<keyword evidence="6 8" id="KW-0472">Membrane</keyword>
<protein>
    <submittedName>
        <fullName evidence="9">Peptide ABC transporter</fullName>
    </submittedName>
</protein>
<feature type="transmembrane region" description="Helical" evidence="8">
    <location>
        <begin position="545"/>
        <end position="568"/>
    </location>
</feature>
<feature type="transmembrane region" description="Helical" evidence="8">
    <location>
        <begin position="478"/>
        <end position="496"/>
    </location>
</feature>
<feature type="transmembrane region" description="Helical" evidence="8">
    <location>
        <begin position="68"/>
        <end position="89"/>
    </location>
</feature>
<keyword evidence="10" id="KW-1185">Reference proteome</keyword>
<evidence type="ECO:0000256" key="4">
    <source>
        <dbReference type="ARBA" id="ARBA00022856"/>
    </source>
</evidence>
<evidence type="ECO:0000256" key="7">
    <source>
        <dbReference type="RuleBase" id="RU003755"/>
    </source>
</evidence>
<reference evidence="9" key="2">
    <citation type="submission" date="2020-09" db="EMBL/GenBank/DDBJ databases">
        <authorList>
            <person name="Sun Q."/>
            <person name="Kim S."/>
        </authorList>
    </citation>
    <scope>NUCLEOTIDE SEQUENCE</scope>
    <source>
        <strain evidence="9">KCTC 32296</strain>
    </source>
</reference>
<comment type="similarity">
    <text evidence="2 7">Belongs to the major facilitator superfamily. Proton-dependent oligopeptide transporter (POT/PTR) (TC 2.A.17) family.</text>
</comment>
<feature type="transmembrane region" description="Helical" evidence="8">
    <location>
        <begin position="6"/>
        <end position="22"/>
    </location>
</feature>
<keyword evidence="4" id="KW-0571">Peptide transport</keyword>
<feature type="transmembrane region" description="Helical" evidence="8">
    <location>
        <begin position="310"/>
        <end position="327"/>
    </location>
</feature>
<accession>A0A918UVR7</accession>
<evidence type="ECO:0000256" key="8">
    <source>
        <dbReference type="SAM" id="Phobius"/>
    </source>
</evidence>
<feature type="transmembrane region" description="Helical" evidence="8">
    <location>
        <begin position="362"/>
        <end position="381"/>
    </location>
</feature>
<reference evidence="9" key="1">
    <citation type="journal article" date="2014" name="Int. J. Syst. Evol. Microbiol.">
        <title>Complete genome sequence of Corynebacterium casei LMG S-19264T (=DSM 44701T), isolated from a smear-ripened cheese.</title>
        <authorList>
            <consortium name="US DOE Joint Genome Institute (JGI-PGF)"/>
            <person name="Walter F."/>
            <person name="Albersmeier A."/>
            <person name="Kalinowski J."/>
            <person name="Ruckert C."/>
        </authorList>
    </citation>
    <scope>NUCLEOTIDE SEQUENCE</scope>
    <source>
        <strain evidence="9">KCTC 32296</strain>
    </source>
</reference>
<evidence type="ECO:0000256" key="1">
    <source>
        <dbReference type="ARBA" id="ARBA00004141"/>
    </source>
</evidence>
<dbReference type="GO" id="GO:1904680">
    <property type="term" value="F:peptide transmembrane transporter activity"/>
    <property type="evidence" value="ECO:0007669"/>
    <property type="project" value="InterPro"/>
</dbReference>
<dbReference type="PROSITE" id="PS01022">
    <property type="entry name" value="PTR2_1"/>
    <property type="match status" value="1"/>
</dbReference>
<dbReference type="Pfam" id="PF00854">
    <property type="entry name" value="PTR2"/>
    <property type="match status" value="2"/>
</dbReference>
<dbReference type="InterPro" id="IPR036259">
    <property type="entry name" value="MFS_trans_sf"/>
</dbReference>
<dbReference type="InterPro" id="IPR005279">
    <property type="entry name" value="Dipep/tripep_permease"/>
</dbReference>
<feature type="transmembrane region" description="Helical" evidence="8">
    <location>
        <begin position="446"/>
        <end position="466"/>
    </location>
</feature>
<feature type="transmembrane region" description="Helical" evidence="8">
    <location>
        <begin position="43"/>
        <end position="62"/>
    </location>
</feature>
<dbReference type="Gene3D" id="1.20.1250.20">
    <property type="entry name" value="MFS general substrate transporter like domains"/>
    <property type="match status" value="2"/>
</dbReference>
<keyword evidence="3 7" id="KW-0812">Transmembrane</keyword>
<proteinExistence type="inferred from homology"/>
<dbReference type="PANTHER" id="PTHR11654">
    <property type="entry name" value="OLIGOPEPTIDE TRANSPORTER-RELATED"/>
    <property type="match status" value="1"/>
</dbReference>
<feature type="transmembrane region" description="Helical" evidence="8">
    <location>
        <begin position="262"/>
        <end position="281"/>
    </location>
</feature>
<feature type="transmembrane region" description="Helical" evidence="8">
    <location>
        <begin position="98"/>
        <end position="115"/>
    </location>
</feature>
<dbReference type="CDD" id="cd17346">
    <property type="entry name" value="MFS_DtpA_like"/>
    <property type="match status" value="1"/>
</dbReference>
<comment type="caution">
    <text evidence="9">The sequence shown here is derived from an EMBL/GenBank/DDBJ whole genome shotgun (WGS) entry which is preliminary data.</text>
</comment>
<feature type="transmembrane region" description="Helical" evidence="8">
    <location>
        <begin position="588"/>
        <end position="610"/>
    </location>
</feature>
<evidence type="ECO:0000313" key="9">
    <source>
        <dbReference type="EMBL" id="GGZ36317.1"/>
    </source>
</evidence>
<comment type="subcellular location">
    <subcellularLocation>
        <location evidence="1 7">Membrane</location>
        <topology evidence="1 7">Multi-pass membrane protein</topology>
    </subcellularLocation>
</comment>
<feature type="transmembrane region" description="Helical" evidence="8">
    <location>
        <begin position="196"/>
        <end position="215"/>
    </location>
</feature>
<name>A0A918UVR7_9CAUL</name>
<organism evidence="9 10">
    <name type="scientific">Asticcacaulis endophyticus</name>
    <dbReference type="NCBI Taxonomy" id="1395890"/>
    <lineage>
        <taxon>Bacteria</taxon>
        <taxon>Pseudomonadati</taxon>
        <taxon>Pseudomonadota</taxon>
        <taxon>Alphaproteobacteria</taxon>
        <taxon>Caulobacterales</taxon>
        <taxon>Caulobacteraceae</taxon>
        <taxon>Asticcacaulis</taxon>
    </lineage>
</organism>
<dbReference type="GO" id="GO:0006857">
    <property type="term" value="P:oligopeptide transport"/>
    <property type="evidence" value="ECO:0007669"/>
    <property type="project" value="InterPro"/>
</dbReference>
<dbReference type="InterPro" id="IPR018456">
    <property type="entry name" value="PTR2_symporter_CS"/>
</dbReference>
<dbReference type="Proteomes" id="UP000662572">
    <property type="component" value="Unassembled WGS sequence"/>
</dbReference>
<feature type="transmembrane region" description="Helical" evidence="8">
    <location>
        <begin position="333"/>
        <end position="350"/>
    </location>
</feature>
<evidence type="ECO:0000256" key="5">
    <source>
        <dbReference type="ARBA" id="ARBA00022989"/>
    </source>
</evidence>
<dbReference type="SUPFAM" id="SSF103473">
    <property type="entry name" value="MFS general substrate transporter"/>
    <property type="match status" value="1"/>
</dbReference>
<evidence type="ECO:0000313" key="10">
    <source>
        <dbReference type="Proteomes" id="UP000662572"/>
    </source>
</evidence>
<dbReference type="EMBL" id="BMZB01000003">
    <property type="protein sequence ID" value="GGZ36317.1"/>
    <property type="molecule type" value="Genomic_DNA"/>
</dbReference>
<evidence type="ECO:0000256" key="3">
    <source>
        <dbReference type="ARBA" id="ARBA00022692"/>
    </source>
</evidence>
<evidence type="ECO:0000256" key="6">
    <source>
        <dbReference type="ARBA" id="ARBA00023136"/>
    </source>
</evidence>
<feature type="transmembrane region" description="Helical" evidence="8">
    <location>
        <begin position="502"/>
        <end position="524"/>
    </location>
</feature>
<keyword evidence="7" id="KW-0813">Transport</keyword>
<dbReference type="PROSITE" id="PS01023">
    <property type="entry name" value="PTR2_2"/>
    <property type="match status" value="1"/>
</dbReference>
<dbReference type="GO" id="GO:0016020">
    <property type="term" value="C:membrane"/>
    <property type="evidence" value="ECO:0007669"/>
    <property type="project" value="UniProtKB-SubCell"/>
</dbReference>
<sequence length="626" mass="67655">MINIVIAAGVIITILTAIPVVMQMRNHPKGLFVLFFAEMWERFSYYGMRALLIFYLTKHFLFSDEKASQQYASYTTLVYLLPLIGGLMADKYLGTRKAIVFGAILLVLGHGGMALEGSPNVQTLTHQGATYEFVREGSHMSNPLLKVGDEAYAVAPTKSGGLEIVGLPAGSPLPAVLESGSFETGVKKITPWAEHAFFLSISLIIMGVGYLKPNISSIVGQLYPDKDPRRDSGFTLYYYGINLGGFWAAILCGLLGETYGWGYGFGLAGLGMLAGLVVFVLGKPWLQGNGEPPVPEQLKKPVAGPISQEWLIYGISILALPVIYFMVQRNTLVGWVLLASSVAIIGYVIMMMVTKFSREENFRLGLAFVLIFASVIFFTLFEQAGSSLNLFAGRNTNLNLIDTPVIFNLLGQSVVLATPAQLAALTVPTGYIFVDMTLTASQVQSFNSGFILIFAPVFAAVFTFLGRRGADPDPVKKFSFGLVNVGLGFMLLVWGANFADGAFQVPLMFLALTYLLHTWGELALSPVGLSQITKLSPPVIVSTMMAIWFLASSAAQYLAGIIAGLTSTETVGGQVLDQEAALKSSLDVFWTIGLWGVGLGAGLFVLSFFIKHWSYGANDTTSESAH</sequence>
<keyword evidence="4" id="KW-0653">Protein transport</keyword>
<dbReference type="InterPro" id="IPR000109">
    <property type="entry name" value="POT_fam"/>
</dbReference>
<gene>
    <name evidence="9" type="ORF">GCM10011273_23300</name>
</gene>